<evidence type="ECO:0000256" key="5">
    <source>
        <dbReference type="SAM" id="MobiDB-lite"/>
    </source>
</evidence>
<accession>A0AAN4TBU6</accession>
<feature type="domain" description="Homeobox" evidence="6">
    <location>
        <begin position="246"/>
        <end position="309"/>
    </location>
</feature>
<dbReference type="GO" id="GO:0005634">
    <property type="term" value="C:nucleus"/>
    <property type="evidence" value="ECO:0007669"/>
    <property type="project" value="UniProtKB-SubCell"/>
</dbReference>
<dbReference type="PANTHER" id="PTHR11850">
    <property type="entry name" value="HOMEOBOX PROTEIN TRANSCRIPTION FACTORS"/>
    <property type="match status" value="1"/>
</dbReference>
<dbReference type="CDD" id="cd00086">
    <property type="entry name" value="homeodomain"/>
    <property type="match status" value="1"/>
</dbReference>
<gene>
    <name evidence="7" type="ORF">ALT_5487</name>
</gene>
<feature type="compositionally biased region" description="Low complexity" evidence="5">
    <location>
        <begin position="221"/>
        <end position="235"/>
    </location>
</feature>
<feature type="region of interest" description="Disordered" evidence="5">
    <location>
        <begin position="174"/>
        <end position="198"/>
    </location>
</feature>
<comment type="caution">
    <text evidence="7">The sequence shown here is derived from an EMBL/GenBank/DDBJ whole genome shotgun (WGS) entry which is preliminary data.</text>
</comment>
<keyword evidence="1 4" id="KW-0238">DNA-binding</keyword>
<dbReference type="PROSITE" id="PS50071">
    <property type="entry name" value="HOMEOBOX_2"/>
    <property type="match status" value="1"/>
</dbReference>
<dbReference type="SMART" id="SM00389">
    <property type="entry name" value="HOX"/>
    <property type="match status" value="1"/>
</dbReference>
<dbReference type="Proteomes" id="UP000051487">
    <property type="component" value="Unassembled WGS sequence"/>
</dbReference>
<evidence type="ECO:0000256" key="1">
    <source>
        <dbReference type="ARBA" id="ARBA00023125"/>
    </source>
</evidence>
<proteinExistence type="predicted"/>
<feature type="compositionally biased region" description="Polar residues" evidence="5">
    <location>
        <begin position="324"/>
        <end position="339"/>
    </location>
</feature>
<reference evidence="7 8" key="1">
    <citation type="submission" date="2015-11" db="EMBL/GenBank/DDBJ databases">
        <title>Aspergillus lentulus strain IFM 54703T.</title>
        <authorList>
            <person name="Kusuya Y."/>
            <person name="Sakai K."/>
            <person name="Kamei K."/>
            <person name="Takahashi H."/>
            <person name="Yaguchi T."/>
        </authorList>
    </citation>
    <scope>NUCLEOTIDE SEQUENCE [LARGE SCALE GENOMIC DNA]</scope>
    <source>
        <strain evidence="7 8">IFM 54703</strain>
    </source>
</reference>
<dbReference type="EMBL" id="BCLY01000009">
    <property type="protein sequence ID" value="GAQ08166.1"/>
    <property type="molecule type" value="Genomic_DNA"/>
</dbReference>
<sequence>MSQHGEVDDKSGKMAISYASGLSADHTQSLPSFRELLPPHLHDEIESGSYLSSRQPSSHERPASLNHELGSASRPLSGRTPYGSPSKFPVGDVRDYPMADRMLGERAPVQTRLPGNGVQPAAARGPSPILPSIRDLQTIPDRSLNAPATGLPDHRGPSRTDAFAVQEFRGGAVGAPNYSPTSLPGSMGDRRDPYAGNSVPAAMRAQPQYPSYPGVIYQSDSEQASSQSLPPSQQSNFGILGDSVDSKNKRRRGNLPKPVTDILRAWFHEHLDHPYPSEEDKQMFMTRTGLTISQISNWFINARRRQLPALRNQMRNGASDLDSQRQSPFSDMEQTSSESPNRLNIFEYGATQTSIAIAETLQDGLGLSVTQREDNVRSVFRRVPMSTWNPRAPALVHPPKSEPWKPDWPMLSNQVR</sequence>
<protein>
    <recommendedName>
        <fullName evidence="6">Homeobox domain-containing protein</fullName>
    </recommendedName>
</protein>
<evidence type="ECO:0000313" key="7">
    <source>
        <dbReference type="EMBL" id="GAQ08166.1"/>
    </source>
</evidence>
<name>A0AAN4TBU6_ASPLE</name>
<evidence type="ECO:0000256" key="2">
    <source>
        <dbReference type="ARBA" id="ARBA00023155"/>
    </source>
</evidence>
<feature type="region of interest" description="Disordered" evidence="5">
    <location>
        <begin position="110"/>
        <end position="130"/>
    </location>
</feature>
<dbReference type="InterPro" id="IPR009057">
    <property type="entry name" value="Homeodomain-like_sf"/>
</dbReference>
<evidence type="ECO:0000256" key="4">
    <source>
        <dbReference type="PROSITE-ProRule" id="PRU00108"/>
    </source>
</evidence>
<keyword evidence="3 4" id="KW-0539">Nucleus</keyword>
<evidence type="ECO:0000313" key="8">
    <source>
        <dbReference type="Proteomes" id="UP000051487"/>
    </source>
</evidence>
<dbReference type="GO" id="GO:0006355">
    <property type="term" value="P:regulation of DNA-templated transcription"/>
    <property type="evidence" value="ECO:0007669"/>
    <property type="project" value="InterPro"/>
</dbReference>
<evidence type="ECO:0000256" key="3">
    <source>
        <dbReference type="ARBA" id="ARBA00023242"/>
    </source>
</evidence>
<dbReference type="InterPro" id="IPR008422">
    <property type="entry name" value="KN_HD"/>
</dbReference>
<comment type="subcellular location">
    <subcellularLocation>
        <location evidence="4">Nucleus</location>
    </subcellularLocation>
</comment>
<feature type="region of interest" description="Disordered" evidence="5">
    <location>
        <begin position="210"/>
        <end position="255"/>
    </location>
</feature>
<feature type="region of interest" description="Disordered" evidence="5">
    <location>
        <begin position="317"/>
        <end position="339"/>
    </location>
</feature>
<dbReference type="Pfam" id="PF05920">
    <property type="entry name" value="Homeobox_KN"/>
    <property type="match status" value="1"/>
</dbReference>
<dbReference type="Gene3D" id="1.10.10.60">
    <property type="entry name" value="Homeodomain-like"/>
    <property type="match status" value="1"/>
</dbReference>
<dbReference type="InterPro" id="IPR050224">
    <property type="entry name" value="TALE_homeobox"/>
</dbReference>
<feature type="region of interest" description="Disordered" evidence="5">
    <location>
        <begin position="392"/>
        <end position="416"/>
    </location>
</feature>
<feature type="region of interest" description="Disordered" evidence="5">
    <location>
        <begin position="30"/>
        <end position="94"/>
    </location>
</feature>
<organism evidence="7 8">
    <name type="scientific">Aspergillus lentulus</name>
    <dbReference type="NCBI Taxonomy" id="293939"/>
    <lineage>
        <taxon>Eukaryota</taxon>
        <taxon>Fungi</taxon>
        <taxon>Dikarya</taxon>
        <taxon>Ascomycota</taxon>
        <taxon>Pezizomycotina</taxon>
        <taxon>Eurotiomycetes</taxon>
        <taxon>Eurotiomycetidae</taxon>
        <taxon>Eurotiales</taxon>
        <taxon>Aspergillaceae</taxon>
        <taxon>Aspergillus</taxon>
        <taxon>Aspergillus subgen. Fumigati</taxon>
    </lineage>
</organism>
<keyword evidence="2 4" id="KW-0371">Homeobox</keyword>
<dbReference type="SUPFAM" id="SSF46689">
    <property type="entry name" value="Homeodomain-like"/>
    <property type="match status" value="1"/>
</dbReference>
<feature type="DNA-binding region" description="Homeobox" evidence="4">
    <location>
        <begin position="248"/>
        <end position="310"/>
    </location>
</feature>
<evidence type="ECO:0000259" key="6">
    <source>
        <dbReference type="PROSITE" id="PS50071"/>
    </source>
</evidence>
<dbReference type="AlphaFoldDB" id="A0AAN4TBU6"/>
<dbReference type="InterPro" id="IPR001356">
    <property type="entry name" value="HD"/>
</dbReference>
<dbReference type="GO" id="GO:0003677">
    <property type="term" value="F:DNA binding"/>
    <property type="evidence" value="ECO:0007669"/>
    <property type="project" value="UniProtKB-UniRule"/>
</dbReference>